<dbReference type="EMBL" id="BMDO01000001">
    <property type="protein sequence ID" value="GGI49227.1"/>
    <property type="molecule type" value="Genomic_DNA"/>
</dbReference>
<name>A0A917J6Z3_9SPHI</name>
<evidence type="ECO:0000313" key="4">
    <source>
        <dbReference type="Proteomes" id="UP000662074"/>
    </source>
</evidence>
<dbReference type="GO" id="GO:0003677">
    <property type="term" value="F:DNA binding"/>
    <property type="evidence" value="ECO:0007669"/>
    <property type="project" value="InterPro"/>
</dbReference>
<gene>
    <name evidence="3" type="ORF">GCM10011425_04390</name>
</gene>
<reference evidence="3" key="2">
    <citation type="submission" date="2020-09" db="EMBL/GenBank/DDBJ databases">
        <authorList>
            <person name="Sun Q."/>
            <person name="Sedlacek I."/>
        </authorList>
    </citation>
    <scope>NUCLEOTIDE SEQUENCE</scope>
    <source>
        <strain evidence="3">CCM 8711</strain>
    </source>
</reference>
<proteinExistence type="predicted"/>
<dbReference type="InterPro" id="IPR010982">
    <property type="entry name" value="Lambda_DNA-bd_dom_sf"/>
</dbReference>
<keyword evidence="1" id="KW-0175">Coiled coil</keyword>
<feature type="coiled-coil region" evidence="1">
    <location>
        <begin position="100"/>
        <end position="127"/>
    </location>
</feature>
<keyword evidence="4" id="KW-1185">Reference proteome</keyword>
<feature type="domain" description="HTH cro/C1-type" evidence="2">
    <location>
        <begin position="17"/>
        <end position="70"/>
    </location>
</feature>
<dbReference type="PROSITE" id="PS50943">
    <property type="entry name" value="HTH_CROC1"/>
    <property type="match status" value="1"/>
</dbReference>
<organism evidence="3 4">
    <name type="scientific">Mucilaginibacter galii</name>
    <dbReference type="NCBI Taxonomy" id="2005073"/>
    <lineage>
        <taxon>Bacteria</taxon>
        <taxon>Pseudomonadati</taxon>
        <taxon>Bacteroidota</taxon>
        <taxon>Sphingobacteriia</taxon>
        <taxon>Sphingobacteriales</taxon>
        <taxon>Sphingobacteriaceae</taxon>
        <taxon>Mucilaginibacter</taxon>
    </lineage>
</organism>
<reference evidence="3" key="1">
    <citation type="journal article" date="2014" name="Int. J. Syst. Evol. Microbiol.">
        <title>Complete genome sequence of Corynebacterium casei LMG S-19264T (=DSM 44701T), isolated from a smear-ripened cheese.</title>
        <authorList>
            <consortium name="US DOE Joint Genome Institute (JGI-PGF)"/>
            <person name="Walter F."/>
            <person name="Albersmeier A."/>
            <person name="Kalinowski J."/>
            <person name="Ruckert C."/>
        </authorList>
    </citation>
    <scope>NUCLEOTIDE SEQUENCE</scope>
    <source>
        <strain evidence="3">CCM 8711</strain>
    </source>
</reference>
<dbReference type="InterPro" id="IPR001387">
    <property type="entry name" value="Cro/C1-type_HTH"/>
</dbReference>
<evidence type="ECO:0000313" key="3">
    <source>
        <dbReference type="EMBL" id="GGI49227.1"/>
    </source>
</evidence>
<sequence>MAVKQSDNFFSVIERNIRQQAKALGITLSDLAKHIEMTEAGFYKMLSTDSIKVKTLKKVSEVLRQPVAYFFDDHSSASSYETASSSFNLAEPPAQYGSEKEGLRKQISLLESQLKDKEKIIELLSRDR</sequence>
<evidence type="ECO:0000256" key="1">
    <source>
        <dbReference type="SAM" id="Coils"/>
    </source>
</evidence>
<dbReference type="SUPFAM" id="SSF47413">
    <property type="entry name" value="lambda repressor-like DNA-binding domains"/>
    <property type="match status" value="1"/>
</dbReference>
<dbReference type="AlphaFoldDB" id="A0A917J6Z3"/>
<protein>
    <recommendedName>
        <fullName evidence="2">HTH cro/C1-type domain-containing protein</fullName>
    </recommendedName>
</protein>
<accession>A0A917J6Z3</accession>
<dbReference type="RefSeq" id="WP_188413368.1">
    <property type="nucleotide sequence ID" value="NZ_BMDO01000001.1"/>
</dbReference>
<comment type="caution">
    <text evidence="3">The sequence shown here is derived from an EMBL/GenBank/DDBJ whole genome shotgun (WGS) entry which is preliminary data.</text>
</comment>
<dbReference type="Gene3D" id="1.10.260.40">
    <property type="entry name" value="lambda repressor-like DNA-binding domains"/>
    <property type="match status" value="1"/>
</dbReference>
<dbReference type="Proteomes" id="UP000662074">
    <property type="component" value="Unassembled WGS sequence"/>
</dbReference>
<dbReference type="SMART" id="SM00530">
    <property type="entry name" value="HTH_XRE"/>
    <property type="match status" value="1"/>
</dbReference>
<evidence type="ECO:0000259" key="2">
    <source>
        <dbReference type="PROSITE" id="PS50943"/>
    </source>
</evidence>